<comment type="subcellular location">
    <subcellularLocation>
        <location evidence="1 5">Secreted</location>
    </subcellularLocation>
</comment>
<name>A0A9W6UAS8_9STRA</name>
<organism evidence="6 7">
    <name type="scientific">Phytophthora lilii</name>
    <dbReference type="NCBI Taxonomy" id="2077276"/>
    <lineage>
        <taxon>Eukaryota</taxon>
        <taxon>Sar</taxon>
        <taxon>Stramenopiles</taxon>
        <taxon>Oomycota</taxon>
        <taxon>Peronosporomycetes</taxon>
        <taxon>Peronosporales</taxon>
        <taxon>Peronosporaceae</taxon>
        <taxon>Phytophthora</taxon>
    </lineage>
</organism>
<comment type="domain">
    <text evidence="5">The RxLR-dEER motif acts to carry the protein into the host cell cytoplasm through binding to cell surface phosphatidylinositol-3-phosphate.</text>
</comment>
<dbReference type="Proteomes" id="UP001165083">
    <property type="component" value="Unassembled WGS sequence"/>
</dbReference>
<feature type="chain" id="PRO_5044998957" description="RxLR effector protein" evidence="5">
    <location>
        <begin position="23"/>
        <end position="283"/>
    </location>
</feature>
<keyword evidence="3 5" id="KW-0964">Secreted</keyword>
<sequence>MRRYHTLLGIVVVLLASSEALSTSNEAKLTSHDTALWESMTPTHATISRSRLLRANTLDEEDNATAEERGVQSAVLGTLSQLTRKAKLPDKIANKLVIWSWLKAKMDPKAVYAELKFTGKPLAVVEADPISQTRSMQQYALVLLSFRDVEVPCIFHDDTSVFVTWAFMLVLSMLSFLEQYIKAYMKNILVLIKPGLFNIDCCTLSALSTRPILRSGASQVVARNLLNAPAASTVSVQEVNAEFLLYKTHTDGTNRYTISMSSGQDANVKAITTDAVPGLHDRV</sequence>
<evidence type="ECO:0000256" key="3">
    <source>
        <dbReference type="ARBA" id="ARBA00022525"/>
    </source>
</evidence>
<keyword evidence="4 5" id="KW-0732">Signal</keyword>
<dbReference type="OrthoDB" id="10458701at2759"/>
<dbReference type="Pfam" id="PF16810">
    <property type="entry name" value="RXLR"/>
    <property type="match status" value="1"/>
</dbReference>
<comment type="similarity">
    <text evidence="2 5">Belongs to the RxLR effector family.</text>
</comment>
<protein>
    <recommendedName>
        <fullName evidence="5">RxLR effector protein</fullName>
    </recommendedName>
</protein>
<accession>A0A9W6UAS8</accession>
<evidence type="ECO:0000313" key="6">
    <source>
        <dbReference type="EMBL" id="GMF29367.1"/>
    </source>
</evidence>
<evidence type="ECO:0000256" key="2">
    <source>
        <dbReference type="ARBA" id="ARBA00010400"/>
    </source>
</evidence>
<keyword evidence="7" id="KW-1185">Reference proteome</keyword>
<feature type="signal peptide" evidence="5">
    <location>
        <begin position="1"/>
        <end position="22"/>
    </location>
</feature>
<proteinExistence type="inferred from homology"/>
<comment type="caution">
    <text evidence="6">The sequence shown here is derived from an EMBL/GenBank/DDBJ whole genome shotgun (WGS) entry which is preliminary data.</text>
</comment>
<evidence type="ECO:0000256" key="1">
    <source>
        <dbReference type="ARBA" id="ARBA00004613"/>
    </source>
</evidence>
<evidence type="ECO:0000313" key="7">
    <source>
        <dbReference type="Proteomes" id="UP001165083"/>
    </source>
</evidence>
<dbReference type="AlphaFoldDB" id="A0A9W6UAS8"/>
<evidence type="ECO:0000256" key="4">
    <source>
        <dbReference type="ARBA" id="ARBA00022729"/>
    </source>
</evidence>
<evidence type="ECO:0000256" key="5">
    <source>
        <dbReference type="RuleBase" id="RU367124"/>
    </source>
</evidence>
<reference evidence="6" key="1">
    <citation type="submission" date="2023-04" db="EMBL/GenBank/DDBJ databases">
        <title>Phytophthora lilii NBRC 32176.</title>
        <authorList>
            <person name="Ichikawa N."/>
            <person name="Sato H."/>
            <person name="Tonouchi N."/>
        </authorList>
    </citation>
    <scope>NUCLEOTIDE SEQUENCE</scope>
    <source>
        <strain evidence="6">NBRC 32176</strain>
    </source>
</reference>
<gene>
    <name evidence="6" type="ORF">Plil01_001245300</name>
</gene>
<comment type="function">
    <text evidence="5">Effector that suppresses plant defense responses during pathogen infection.</text>
</comment>
<dbReference type="EMBL" id="BSXW01000772">
    <property type="protein sequence ID" value="GMF29367.1"/>
    <property type="molecule type" value="Genomic_DNA"/>
</dbReference>
<dbReference type="InterPro" id="IPR031825">
    <property type="entry name" value="RXLR"/>
</dbReference>